<comment type="function">
    <text evidence="2">Purine nucleoside enzyme that catalyzes the phosphorolysis of adenosine and inosine nucleosides, yielding D-ribose 1-phosphate and the respective free bases, adenine and hypoxanthine. Also catalyzes the phosphorolysis of S-methyl-5'-thioadenosine into adenine and S-methyl-5-thio-alpha-D-ribose 1-phosphate. Also has adenosine deaminase activity.</text>
</comment>
<gene>
    <name evidence="12" type="ordered locus">Arch_0678</name>
</gene>
<dbReference type="KEGG" id="ahe:Arch_0678"/>
<keyword evidence="6" id="KW-0378">Hydrolase</keyword>
<evidence type="ECO:0000256" key="1">
    <source>
        <dbReference type="ARBA" id="ARBA00000553"/>
    </source>
</evidence>
<evidence type="ECO:0000256" key="10">
    <source>
        <dbReference type="ARBA" id="ARBA00048968"/>
    </source>
</evidence>
<comment type="catalytic activity">
    <reaction evidence="9">
        <text>adenosine + H2O + H(+) = inosine + NH4(+)</text>
        <dbReference type="Rhea" id="RHEA:24408"/>
        <dbReference type="ChEBI" id="CHEBI:15377"/>
        <dbReference type="ChEBI" id="CHEBI:15378"/>
        <dbReference type="ChEBI" id="CHEBI:16335"/>
        <dbReference type="ChEBI" id="CHEBI:17596"/>
        <dbReference type="ChEBI" id="CHEBI:28938"/>
        <dbReference type="EC" id="3.5.4.4"/>
    </reaction>
    <physiologicalReaction direction="left-to-right" evidence="9">
        <dbReference type="Rhea" id="RHEA:24409"/>
    </physiologicalReaction>
</comment>
<comment type="catalytic activity">
    <reaction evidence="11">
        <text>S-methyl-5'-thioadenosine + phosphate = 5-(methylsulfanyl)-alpha-D-ribose 1-phosphate + adenine</text>
        <dbReference type="Rhea" id="RHEA:11852"/>
        <dbReference type="ChEBI" id="CHEBI:16708"/>
        <dbReference type="ChEBI" id="CHEBI:17509"/>
        <dbReference type="ChEBI" id="CHEBI:43474"/>
        <dbReference type="ChEBI" id="CHEBI:58533"/>
        <dbReference type="EC" id="2.4.2.28"/>
    </reaction>
    <physiologicalReaction direction="left-to-right" evidence="11">
        <dbReference type="Rhea" id="RHEA:11853"/>
    </physiologicalReaction>
</comment>
<keyword evidence="7" id="KW-0862">Zinc</keyword>
<dbReference type="PANTHER" id="PTHR30616:SF2">
    <property type="entry name" value="PURINE NUCLEOSIDE PHOSPHORYLASE LACC1"/>
    <property type="match status" value="1"/>
</dbReference>
<dbReference type="InterPro" id="IPR011324">
    <property type="entry name" value="Cytotoxic_necrot_fac-like_cat"/>
</dbReference>
<dbReference type="RefSeq" id="WP_013169910.1">
    <property type="nucleotide sequence ID" value="NC_014218.1"/>
</dbReference>
<dbReference type="STRING" id="644284.Arch_0678"/>
<dbReference type="Gene3D" id="3.60.140.10">
    <property type="entry name" value="CNF1/YfiH-like putative cysteine hydrolases"/>
    <property type="match status" value="1"/>
</dbReference>
<dbReference type="Pfam" id="PF02578">
    <property type="entry name" value="Cu-oxidase_4"/>
    <property type="match status" value="1"/>
</dbReference>
<keyword evidence="5" id="KW-0479">Metal-binding</keyword>
<evidence type="ECO:0000256" key="7">
    <source>
        <dbReference type="ARBA" id="ARBA00022833"/>
    </source>
</evidence>
<sequence>MLEQITPEVACGFTTVNGGVSEGVYASANLGFHVGDSESHVASNRQILERVLGVPVVWMDQVHGVEIVNVKSEVMRRDEHGSLSVGTADGMILDYSNAPETGLALAVMVADCVPILIVDRVQNHAGVFHMGRAGMEQGTMRHAIARFLELGSHPENLHVLMGPHICGKCYEVSLGVYEASPMEARCVTRWGTRGIDVVAGGRVQATAYNVEVSVSSECTYEHDLFYSHRRATHEGVTTGRFAGIACIKPSNTPVKY</sequence>
<keyword evidence="13" id="KW-1185">Reference proteome</keyword>
<accession>D7BNB3</accession>
<dbReference type="InterPro" id="IPR038371">
    <property type="entry name" value="Cu_polyphenol_OxRdtase_sf"/>
</dbReference>
<evidence type="ECO:0008006" key="14">
    <source>
        <dbReference type="Google" id="ProtNLM"/>
    </source>
</evidence>
<dbReference type="eggNOG" id="COG1496">
    <property type="taxonomic scope" value="Bacteria"/>
</dbReference>
<proteinExistence type="inferred from homology"/>
<evidence type="ECO:0000256" key="2">
    <source>
        <dbReference type="ARBA" id="ARBA00003215"/>
    </source>
</evidence>
<name>D7BNB3_ARCHD</name>
<dbReference type="Proteomes" id="UP000000376">
    <property type="component" value="Chromosome"/>
</dbReference>
<evidence type="ECO:0000256" key="4">
    <source>
        <dbReference type="ARBA" id="ARBA00022679"/>
    </source>
</evidence>
<reference evidence="12 13" key="1">
    <citation type="journal article" date="2010" name="Stand. Genomic Sci.">
        <title>Complete genome sequence of Arcanobacterium haemolyticum type strain (11018).</title>
        <authorList>
            <person name="Yasawong M."/>
            <person name="Teshima H."/>
            <person name="Lapidus A."/>
            <person name="Nolan M."/>
            <person name="Lucas S."/>
            <person name="Glavina Del Rio T."/>
            <person name="Tice H."/>
            <person name="Cheng J."/>
            <person name="Bruce D."/>
            <person name="Detter C."/>
            <person name="Tapia R."/>
            <person name="Han C."/>
            <person name="Goodwin L."/>
            <person name="Pitluck S."/>
            <person name="Liolios K."/>
            <person name="Ivanova N."/>
            <person name="Mavromatis K."/>
            <person name="Mikhailova N."/>
            <person name="Pati A."/>
            <person name="Chen A."/>
            <person name="Palaniappan K."/>
            <person name="Land M."/>
            <person name="Hauser L."/>
            <person name="Chang Y."/>
            <person name="Jeffries C."/>
            <person name="Rohde M."/>
            <person name="Sikorski J."/>
            <person name="Pukall R."/>
            <person name="Goker M."/>
            <person name="Woyke T."/>
            <person name="Bristow J."/>
            <person name="Eisen J."/>
            <person name="Markowitz V."/>
            <person name="Hugenholtz P."/>
            <person name="Kyrpides N."/>
            <person name="Klenk H."/>
        </authorList>
    </citation>
    <scope>NUCLEOTIDE SEQUENCE [LARGE SCALE GENOMIC DNA]</scope>
    <source>
        <strain evidence="13">ATCC 9345 / DSM 20595 / CCUG 17215 / LMG 16163 / NBRC 15585 / NCTC 8452 / 11018</strain>
    </source>
</reference>
<comment type="catalytic activity">
    <reaction evidence="1">
        <text>inosine + phosphate = alpha-D-ribose 1-phosphate + hypoxanthine</text>
        <dbReference type="Rhea" id="RHEA:27646"/>
        <dbReference type="ChEBI" id="CHEBI:17368"/>
        <dbReference type="ChEBI" id="CHEBI:17596"/>
        <dbReference type="ChEBI" id="CHEBI:43474"/>
        <dbReference type="ChEBI" id="CHEBI:57720"/>
        <dbReference type="EC" id="2.4.2.1"/>
    </reaction>
    <physiologicalReaction direction="left-to-right" evidence="1">
        <dbReference type="Rhea" id="RHEA:27647"/>
    </physiologicalReaction>
</comment>
<dbReference type="OrthoDB" id="4279at2"/>
<keyword evidence="8" id="KW-0186">Copper</keyword>
<evidence type="ECO:0000256" key="3">
    <source>
        <dbReference type="ARBA" id="ARBA00007353"/>
    </source>
</evidence>
<dbReference type="GO" id="GO:0005507">
    <property type="term" value="F:copper ion binding"/>
    <property type="evidence" value="ECO:0007669"/>
    <property type="project" value="TreeGrafter"/>
</dbReference>
<comment type="similarity">
    <text evidence="3">Belongs to the purine nucleoside phosphorylase YfiH/LACC1 family.</text>
</comment>
<dbReference type="InterPro" id="IPR003730">
    <property type="entry name" value="Cu_polyphenol_OxRdtase"/>
</dbReference>
<dbReference type="GO" id="GO:0016787">
    <property type="term" value="F:hydrolase activity"/>
    <property type="evidence" value="ECO:0007669"/>
    <property type="project" value="UniProtKB-KW"/>
</dbReference>
<dbReference type="AlphaFoldDB" id="D7BNB3"/>
<dbReference type="EMBL" id="CP002045">
    <property type="protein sequence ID" value="ADH92412.1"/>
    <property type="molecule type" value="Genomic_DNA"/>
</dbReference>
<evidence type="ECO:0000256" key="8">
    <source>
        <dbReference type="ARBA" id="ARBA00023008"/>
    </source>
</evidence>
<dbReference type="SUPFAM" id="SSF64438">
    <property type="entry name" value="CNF1/YfiH-like putative cysteine hydrolases"/>
    <property type="match status" value="1"/>
</dbReference>
<dbReference type="HOGENOM" id="CLU_065784_3_1_11"/>
<organism evidence="12 13">
    <name type="scientific">Arcanobacterium haemolyticum (strain ATCC 9345 / DSM 20595 / CCM 5947 / CCUG 17215 / LMG 16163 / NBRC 15585 / NCTC 8452 / 11018)</name>
    <dbReference type="NCBI Taxonomy" id="644284"/>
    <lineage>
        <taxon>Bacteria</taxon>
        <taxon>Bacillati</taxon>
        <taxon>Actinomycetota</taxon>
        <taxon>Actinomycetes</taxon>
        <taxon>Actinomycetales</taxon>
        <taxon>Actinomycetaceae</taxon>
        <taxon>Arcanobacterium</taxon>
    </lineage>
</organism>
<evidence type="ECO:0000313" key="13">
    <source>
        <dbReference type="Proteomes" id="UP000000376"/>
    </source>
</evidence>
<dbReference type="CDD" id="cd16833">
    <property type="entry name" value="YfiH"/>
    <property type="match status" value="1"/>
</dbReference>
<evidence type="ECO:0000256" key="11">
    <source>
        <dbReference type="ARBA" id="ARBA00049893"/>
    </source>
</evidence>
<comment type="catalytic activity">
    <reaction evidence="10">
        <text>adenosine + phosphate = alpha-D-ribose 1-phosphate + adenine</text>
        <dbReference type="Rhea" id="RHEA:27642"/>
        <dbReference type="ChEBI" id="CHEBI:16335"/>
        <dbReference type="ChEBI" id="CHEBI:16708"/>
        <dbReference type="ChEBI" id="CHEBI:43474"/>
        <dbReference type="ChEBI" id="CHEBI:57720"/>
        <dbReference type="EC" id="2.4.2.1"/>
    </reaction>
    <physiologicalReaction direction="left-to-right" evidence="10">
        <dbReference type="Rhea" id="RHEA:27643"/>
    </physiologicalReaction>
</comment>
<evidence type="ECO:0000256" key="9">
    <source>
        <dbReference type="ARBA" id="ARBA00047989"/>
    </source>
</evidence>
<evidence type="ECO:0000313" key="12">
    <source>
        <dbReference type="EMBL" id="ADH92412.1"/>
    </source>
</evidence>
<dbReference type="GO" id="GO:0017061">
    <property type="term" value="F:S-methyl-5-thioadenosine phosphorylase activity"/>
    <property type="evidence" value="ECO:0007669"/>
    <property type="project" value="UniProtKB-EC"/>
</dbReference>
<keyword evidence="4" id="KW-0808">Transferase</keyword>
<evidence type="ECO:0000256" key="6">
    <source>
        <dbReference type="ARBA" id="ARBA00022801"/>
    </source>
</evidence>
<protein>
    <recommendedName>
        <fullName evidence="14">Multi-copper polyphenol oxidoreductase, laccase</fullName>
    </recommendedName>
</protein>
<evidence type="ECO:0000256" key="5">
    <source>
        <dbReference type="ARBA" id="ARBA00022723"/>
    </source>
</evidence>
<dbReference type="PANTHER" id="PTHR30616">
    <property type="entry name" value="UNCHARACTERIZED PROTEIN YFIH"/>
    <property type="match status" value="1"/>
</dbReference>